<dbReference type="Gene3D" id="1.10.150.650">
    <property type="match status" value="1"/>
</dbReference>
<dbReference type="OrthoDB" id="9804333at2"/>
<sequence length="285" mass="30815">MINDDLIRADLHCHSTVSDGSLAPAVVARRAADRGVTLWSLTDHDELGGQVIARQTAEALGMTYLSGVEISVTWANQTVHIVGLGVDIENVDLIQGLERTRHGRSARARAMSDKLAHLGMPGAFDGSLPFVGNPELISRTHFARYLAQAYPEKFKDVQAVFNQYLHDGGPAYVPMHWAKLEDAVGWINGAGGVAVIAHPGRYRYDETQFDGLFNSFKEAGGLGIEVVTGSHTPAQYTEFAAVARNYGFLASCGSDFHSPQESQHDLGSLPALPADLTPVWQHLAV</sequence>
<keyword evidence="3" id="KW-1185">Reference proteome</keyword>
<evidence type="ECO:0000259" key="1">
    <source>
        <dbReference type="SMART" id="SM00481"/>
    </source>
</evidence>
<organism evidence="2 3">
    <name type="scientific">Jezberella montanilacus</name>
    <dbReference type="NCBI Taxonomy" id="323426"/>
    <lineage>
        <taxon>Bacteria</taxon>
        <taxon>Pseudomonadati</taxon>
        <taxon>Pseudomonadota</taxon>
        <taxon>Betaproteobacteria</taxon>
        <taxon>Burkholderiales</taxon>
        <taxon>Alcaligenaceae</taxon>
        <taxon>Jezberella</taxon>
    </lineage>
</organism>
<dbReference type="InterPro" id="IPR052018">
    <property type="entry name" value="PHP_domain"/>
</dbReference>
<dbReference type="Pfam" id="PF02811">
    <property type="entry name" value="PHP"/>
    <property type="match status" value="1"/>
</dbReference>
<dbReference type="EMBL" id="PVTV01000011">
    <property type="protein sequence ID" value="PRY99051.1"/>
    <property type="molecule type" value="Genomic_DNA"/>
</dbReference>
<dbReference type="PANTHER" id="PTHR42924">
    <property type="entry name" value="EXONUCLEASE"/>
    <property type="match status" value="1"/>
</dbReference>
<accession>A0A2T0XJF5</accession>
<dbReference type="InterPro" id="IPR016195">
    <property type="entry name" value="Pol/histidinol_Pase-like"/>
</dbReference>
<name>A0A2T0XJF5_9BURK</name>
<proteinExistence type="predicted"/>
<dbReference type="SMART" id="SM00481">
    <property type="entry name" value="POLIIIAc"/>
    <property type="match status" value="1"/>
</dbReference>
<reference evidence="2 3" key="1">
    <citation type="submission" date="2018-03" db="EMBL/GenBank/DDBJ databases">
        <title>Genomic Encyclopedia of Type Strains, Phase III (KMG-III): the genomes of soil and plant-associated and newly described type strains.</title>
        <authorList>
            <person name="Whitman W."/>
        </authorList>
    </citation>
    <scope>NUCLEOTIDE SEQUENCE [LARGE SCALE GENOMIC DNA]</scope>
    <source>
        <strain evidence="2 3">MWH-P2sevCIIIb</strain>
    </source>
</reference>
<dbReference type="InterPro" id="IPR003141">
    <property type="entry name" value="Pol/His_phosphatase_N"/>
</dbReference>
<dbReference type="InterPro" id="IPR004013">
    <property type="entry name" value="PHP_dom"/>
</dbReference>
<comment type="caution">
    <text evidence="2">The sequence shown here is derived from an EMBL/GenBank/DDBJ whole genome shotgun (WGS) entry which is preliminary data.</text>
</comment>
<dbReference type="Gene3D" id="3.20.20.140">
    <property type="entry name" value="Metal-dependent hydrolases"/>
    <property type="match status" value="1"/>
</dbReference>
<dbReference type="RefSeq" id="WP_106226397.1">
    <property type="nucleotide sequence ID" value="NZ_PVTV01000011.1"/>
</dbReference>
<dbReference type="GO" id="GO:0035312">
    <property type="term" value="F:5'-3' DNA exonuclease activity"/>
    <property type="evidence" value="ECO:0007669"/>
    <property type="project" value="TreeGrafter"/>
</dbReference>
<gene>
    <name evidence="2" type="ORF">BCM14_0489</name>
</gene>
<dbReference type="Proteomes" id="UP000238308">
    <property type="component" value="Unassembled WGS sequence"/>
</dbReference>
<evidence type="ECO:0000313" key="3">
    <source>
        <dbReference type="Proteomes" id="UP000238308"/>
    </source>
</evidence>
<evidence type="ECO:0000313" key="2">
    <source>
        <dbReference type="EMBL" id="PRY99051.1"/>
    </source>
</evidence>
<dbReference type="CDD" id="cd07438">
    <property type="entry name" value="PHP_HisPPase_AMP"/>
    <property type="match status" value="1"/>
</dbReference>
<dbReference type="SUPFAM" id="SSF89550">
    <property type="entry name" value="PHP domain-like"/>
    <property type="match status" value="1"/>
</dbReference>
<protein>
    <recommendedName>
        <fullName evidence="1">Polymerase/histidinol phosphatase N-terminal domain-containing protein</fullName>
    </recommendedName>
</protein>
<dbReference type="GO" id="GO:0004534">
    <property type="term" value="F:5'-3' RNA exonuclease activity"/>
    <property type="evidence" value="ECO:0007669"/>
    <property type="project" value="TreeGrafter"/>
</dbReference>
<feature type="domain" description="Polymerase/histidinol phosphatase N-terminal" evidence="1">
    <location>
        <begin position="9"/>
        <end position="74"/>
    </location>
</feature>
<dbReference type="PANTHER" id="PTHR42924:SF3">
    <property type="entry name" value="POLYMERASE_HISTIDINOL PHOSPHATASE N-TERMINAL DOMAIN-CONTAINING PROTEIN"/>
    <property type="match status" value="1"/>
</dbReference>
<dbReference type="AlphaFoldDB" id="A0A2T0XJF5"/>